<dbReference type="GeneID" id="80558728"/>
<dbReference type="RefSeq" id="YP_010842131.1">
    <property type="nucleotide sequence ID" value="NC_079139.1"/>
</dbReference>
<dbReference type="Proteomes" id="UP001321479">
    <property type="component" value="Segment"/>
</dbReference>
<dbReference type="InterPro" id="IPR007345">
    <property type="entry name" value="Polysacch_pyruvyl_Trfase"/>
</dbReference>
<name>A0ABN6ED23_9VIRU</name>
<dbReference type="EMBL" id="AP024483">
    <property type="protein sequence ID" value="BCS83523.1"/>
    <property type="molecule type" value="Genomic_DNA"/>
</dbReference>
<evidence type="ECO:0000313" key="2">
    <source>
        <dbReference type="EMBL" id="BCS83523.1"/>
    </source>
</evidence>
<keyword evidence="3" id="KW-1185">Reference proteome</keyword>
<proteinExistence type="predicted"/>
<sequence>MTDTSIENLLSNDKPIINYCNELHLLYIEEKNAGDIFAKFLVESLVDARIIRANKKTSPKIFQLTGSIANHSNNRTIILGTGVFMHQYGVEAFQECHAVRGTFTIGKIKHLTNNTDNIVLGDTGLLLDKLVGEQPEAIYEYGLILHYVDHKYARDILGEDCTNDKVLIINILNDNLPDLAQKLSSCRKIISSTLHGMVFSHSLGIPVSWIRLRNTSLTSDDIKFYDYLSAFGFQHDRSLCTIIDKKLNLEDLKNLRRIDINGDILEAKKNELISCLVRVFRQHNYKIKPKYQIY</sequence>
<accession>A0ABN6ED23</accession>
<organism evidence="2 3">
    <name type="scientific">Cotonvirus japonicus</name>
    <dbReference type="NCBI Taxonomy" id="2811091"/>
    <lineage>
        <taxon>Viruses</taxon>
        <taxon>Varidnaviria</taxon>
        <taxon>Bamfordvirae</taxon>
        <taxon>Nucleocytoviricota</taxon>
        <taxon>Megaviricetes</taxon>
        <taxon>Imitervirales</taxon>
        <taxon>Mimiviridae</taxon>
        <taxon>Megamimivirinae</taxon>
        <taxon>Cotonvirus</taxon>
        <taxon>Cotonvirus japonicum</taxon>
    </lineage>
</organism>
<dbReference type="Pfam" id="PF04230">
    <property type="entry name" value="PS_pyruv_trans"/>
    <property type="match status" value="1"/>
</dbReference>
<reference evidence="2 3" key="1">
    <citation type="submission" date="2021-02" db="EMBL/GenBank/DDBJ databases">
        <title>Cotonvirus japonicus, which uses Golgi apparatus of host cells for its virion factory, phylogenetically links tailed tupanvirus and icosahedral mimivirus.</title>
        <authorList>
            <person name="Takahashi H."/>
            <person name="Fukaya S."/>
            <person name="Song C."/>
            <person name="Murata K."/>
            <person name="Takemura M."/>
        </authorList>
    </citation>
    <scope>NUCLEOTIDE SEQUENCE [LARGE SCALE GENOMIC DNA]</scope>
</reference>
<feature type="domain" description="Polysaccharide pyruvyl transferase" evidence="1">
    <location>
        <begin position="68"/>
        <end position="210"/>
    </location>
</feature>
<evidence type="ECO:0000313" key="3">
    <source>
        <dbReference type="Proteomes" id="UP001321479"/>
    </source>
</evidence>
<protein>
    <submittedName>
        <fullName evidence="2">EXOV-like protein</fullName>
    </submittedName>
</protein>
<evidence type="ECO:0000259" key="1">
    <source>
        <dbReference type="Pfam" id="PF04230"/>
    </source>
</evidence>